<dbReference type="Proteomes" id="UP001601444">
    <property type="component" value="Unassembled WGS sequence"/>
</dbReference>
<comment type="caution">
    <text evidence="1">The sequence shown here is derived from an EMBL/GenBank/DDBJ whole genome shotgun (WGS) entry which is preliminary data.</text>
</comment>
<accession>A0ABW6PHZ8</accession>
<sequence length="163" mass="17600">MTLSPPSSTSTTAPLRLWRRLSGSRAGRLAFSAGLWAKAPYFVTALPVVRSAEPGRAVVSAPKWFGVHNHLGTFHAIAACNLAEAAMGIAMEVSTPPTHRWIPKAMNVRYLKKATTDLTATATLARDPAELTEGTELPVDIRIVDRDDQLVVAATITTWVTPR</sequence>
<dbReference type="Gene3D" id="3.10.129.10">
    <property type="entry name" value="Hotdog Thioesterase"/>
    <property type="match status" value="1"/>
</dbReference>
<dbReference type="EMBL" id="JBIAMX010000002">
    <property type="protein sequence ID" value="MFF0542019.1"/>
    <property type="molecule type" value="Genomic_DNA"/>
</dbReference>
<dbReference type="Pfam" id="PF14539">
    <property type="entry name" value="DUF4442"/>
    <property type="match status" value="1"/>
</dbReference>
<dbReference type="SUPFAM" id="SSF54637">
    <property type="entry name" value="Thioesterase/thiol ester dehydrase-isomerase"/>
    <property type="match status" value="1"/>
</dbReference>
<dbReference type="CDD" id="cd03443">
    <property type="entry name" value="PaaI_thioesterase"/>
    <property type="match status" value="1"/>
</dbReference>
<reference evidence="1 2" key="1">
    <citation type="submission" date="2024-10" db="EMBL/GenBank/DDBJ databases">
        <title>The Natural Products Discovery Center: Release of the First 8490 Sequenced Strains for Exploring Actinobacteria Biosynthetic Diversity.</title>
        <authorList>
            <person name="Kalkreuter E."/>
            <person name="Kautsar S.A."/>
            <person name="Yang D."/>
            <person name="Bader C.D."/>
            <person name="Teijaro C.N."/>
            <person name="Fluegel L."/>
            <person name="Davis C.M."/>
            <person name="Simpson J.R."/>
            <person name="Lauterbach L."/>
            <person name="Steele A.D."/>
            <person name="Gui C."/>
            <person name="Meng S."/>
            <person name="Li G."/>
            <person name="Viehrig K."/>
            <person name="Ye F."/>
            <person name="Su P."/>
            <person name="Kiefer A.F."/>
            <person name="Nichols A."/>
            <person name="Cepeda A.J."/>
            <person name="Yan W."/>
            <person name="Fan B."/>
            <person name="Jiang Y."/>
            <person name="Adhikari A."/>
            <person name="Zheng C.-J."/>
            <person name="Schuster L."/>
            <person name="Cowan T.M."/>
            <person name="Smanski M.J."/>
            <person name="Chevrette M.G."/>
            <person name="De Carvalho L.P.S."/>
            <person name="Shen B."/>
        </authorList>
    </citation>
    <scope>NUCLEOTIDE SEQUENCE [LARGE SCALE GENOMIC DNA]</scope>
    <source>
        <strain evidence="1 2">NPDC004045</strain>
    </source>
</reference>
<protein>
    <submittedName>
        <fullName evidence="1">Hotdog fold domain-containing protein</fullName>
    </submittedName>
</protein>
<keyword evidence="2" id="KW-1185">Reference proteome</keyword>
<dbReference type="RefSeq" id="WP_387699047.1">
    <property type="nucleotide sequence ID" value="NZ_JBIAMX010000002.1"/>
</dbReference>
<evidence type="ECO:0000313" key="2">
    <source>
        <dbReference type="Proteomes" id="UP001601444"/>
    </source>
</evidence>
<evidence type="ECO:0000313" key="1">
    <source>
        <dbReference type="EMBL" id="MFF0542019.1"/>
    </source>
</evidence>
<dbReference type="InterPro" id="IPR029069">
    <property type="entry name" value="HotDog_dom_sf"/>
</dbReference>
<proteinExistence type="predicted"/>
<dbReference type="InterPro" id="IPR027961">
    <property type="entry name" value="DUF4442"/>
</dbReference>
<organism evidence="1 2">
    <name type="scientific">Nocardia thailandica</name>
    <dbReference type="NCBI Taxonomy" id="257275"/>
    <lineage>
        <taxon>Bacteria</taxon>
        <taxon>Bacillati</taxon>
        <taxon>Actinomycetota</taxon>
        <taxon>Actinomycetes</taxon>
        <taxon>Mycobacteriales</taxon>
        <taxon>Nocardiaceae</taxon>
        <taxon>Nocardia</taxon>
    </lineage>
</organism>
<name>A0ABW6PHZ8_9NOCA</name>
<gene>
    <name evidence="1" type="ORF">ACFYTF_04205</name>
</gene>